<comment type="subunit">
    <text evidence="2">Homohexamer.</text>
</comment>
<dbReference type="FunFam" id="3.40.1390.30:FF:000001">
    <property type="entry name" value="GTP cyclohydrolase 1 type 2"/>
    <property type="match status" value="1"/>
</dbReference>
<dbReference type="Pfam" id="PF01784">
    <property type="entry name" value="DUF34_NIF3"/>
    <property type="match status" value="1"/>
</dbReference>
<protein>
    <recommendedName>
        <fullName evidence="3">GTP cyclohydrolase 1 type 2 homolog</fullName>
    </recommendedName>
</protein>
<evidence type="ECO:0000256" key="5">
    <source>
        <dbReference type="PIRSR" id="PIRSR602678-1"/>
    </source>
</evidence>
<evidence type="ECO:0000256" key="4">
    <source>
        <dbReference type="ARBA" id="ARBA00022723"/>
    </source>
</evidence>
<feature type="binding site" evidence="5">
    <location>
        <position position="93"/>
    </location>
    <ligand>
        <name>a divalent metal cation</name>
        <dbReference type="ChEBI" id="CHEBI:60240"/>
        <label>1</label>
    </ligand>
</feature>
<reference evidence="6 7" key="1">
    <citation type="submission" date="2012-01" db="EMBL/GenBank/DDBJ databases">
        <title>The Genome Sequence of Scardovia inopinata F0304.</title>
        <authorList>
            <consortium name="The Broad Institute Genome Sequencing Platform"/>
            <person name="Earl A."/>
            <person name="Ward D."/>
            <person name="Feldgarden M."/>
            <person name="Gevers D."/>
            <person name="Izard J."/>
            <person name="Baranova O.V."/>
            <person name="Blanton J.M."/>
            <person name="Tanner A.C."/>
            <person name="Dewhirst F.E."/>
            <person name="Young S.K."/>
            <person name="Zeng Q."/>
            <person name="Gargeya S."/>
            <person name="Fitzgerald M."/>
            <person name="Haas B."/>
            <person name="Abouelleil A."/>
            <person name="Alvarado L."/>
            <person name="Arachchi H.M."/>
            <person name="Berlin A."/>
            <person name="Chapman S.B."/>
            <person name="Gearin G."/>
            <person name="Goldberg J."/>
            <person name="Griggs A."/>
            <person name="Gujja S."/>
            <person name="Hansen M."/>
            <person name="Heiman D."/>
            <person name="Howarth C."/>
            <person name="Larimer J."/>
            <person name="Lui A."/>
            <person name="MacDonald P.J."/>
            <person name="McCowen C."/>
            <person name="Montmayeur A."/>
            <person name="Murphy C."/>
            <person name="Neiman D."/>
            <person name="Pearson M."/>
            <person name="Priest M."/>
            <person name="Roberts A."/>
            <person name="Saif S."/>
            <person name="Shea T."/>
            <person name="Sisk P."/>
            <person name="Stolte C."/>
            <person name="Sykes S."/>
            <person name="Wortman J."/>
            <person name="Nusbaum C."/>
            <person name="Birren B."/>
        </authorList>
    </citation>
    <scope>NUCLEOTIDE SEQUENCE [LARGE SCALE GENOMIC DNA]</scope>
    <source>
        <strain evidence="6 7">F0304</strain>
    </source>
</reference>
<organism evidence="6 7">
    <name type="scientific">Scardovia inopinata F0304</name>
    <dbReference type="NCBI Taxonomy" id="641146"/>
    <lineage>
        <taxon>Bacteria</taxon>
        <taxon>Bacillati</taxon>
        <taxon>Actinomycetota</taxon>
        <taxon>Actinomycetes</taxon>
        <taxon>Bifidobacteriales</taxon>
        <taxon>Bifidobacteriaceae</taxon>
        <taxon>Scardovia</taxon>
    </lineage>
</organism>
<dbReference type="NCBIfam" id="TIGR00486">
    <property type="entry name" value="YbgI_SA1388"/>
    <property type="match status" value="1"/>
</dbReference>
<keyword evidence="4 5" id="KW-0479">Metal-binding</keyword>
<dbReference type="Gene3D" id="3.40.1390.30">
    <property type="entry name" value="NIF3 (NGG1p interacting factor 3)-like"/>
    <property type="match status" value="2"/>
</dbReference>
<name>W5IJH7_SCAIO</name>
<dbReference type="GO" id="GO:0046872">
    <property type="term" value="F:metal ion binding"/>
    <property type="evidence" value="ECO:0007669"/>
    <property type="project" value="UniProtKB-KW"/>
</dbReference>
<evidence type="ECO:0000256" key="2">
    <source>
        <dbReference type="ARBA" id="ARBA00011643"/>
    </source>
</evidence>
<evidence type="ECO:0000256" key="3">
    <source>
        <dbReference type="ARBA" id="ARBA00022112"/>
    </source>
</evidence>
<sequence>MSDKKVGKADSGSALGGDQADHTLDQAGLTLGQTVSVLEELYPLTYAESWDQPGLIVGDLRWKVRTIYCAVDPTYEVIQDALMHKADLLITHHPLFFQAVHTVGGQGFRGDLVRMLIEAHCGLWVGHTNVDVAVRGQGQAFVEKLGLIDQGPLEPVDDPEATSLIGLGRLGRLKETESLESFAHRVASCLPETEVGITVAGDKDMPVNLVAVLPGSGDSLIGKAVESGADVYVTSDLRHHPVTDACQQARYAARLSGQDSFPRPAFINTPHSAIEKLWLSVYGIHDIPDALACKFGEENRPDMILTKLVTDPWTWRI</sequence>
<evidence type="ECO:0000256" key="1">
    <source>
        <dbReference type="ARBA" id="ARBA00006964"/>
    </source>
</evidence>
<evidence type="ECO:0000313" key="6">
    <source>
        <dbReference type="EMBL" id="EFG27007.2"/>
    </source>
</evidence>
<keyword evidence="7" id="KW-1185">Reference proteome</keyword>
<dbReference type="InterPro" id="IPR002678">
    <property type="entry name" value="DUF34/NIF3"/>
</dbReference>
<comment type="similarity">
    <text evidence="1">Belongs to the GTP cyclohydrolase I type 2/NIF3 family.</text>
</comment>
<proteinExistence type="inferred from homology"/>
<dbReference type="GO" id="GO:0005737">
    <property type="term" value="C:cytoplasm"/>
    <property type="evidence" value="ECO:0007669"/>
    <property type="project" value="TreeGrafter"/>
</dbReference>
<dbReference type="Proteomes" id="UP000005777">
    <property type="component" value="Unassembled WGS sequence"/>
</dbReference>
<accession>W5IJH7</accession>
<dbReference type="AlphaFoldDB" id="W5IJH7"/>
<dbReference type="HOGENOM" id="CLU_037423_1_2_11"/>
<dbReference type="InterPro" id="IPR036069">
    <property type="entry name" value="DUF34/NIF3_sf"/>
</dbReference>
<dbReference type="EMBL" id="ADCX01000003">
    <property type="protein sequence ID" value="EFG27007.2"/>
    <property type="molecule type" value="Genomic_DNA"/>
</dbReference>
<feature type="binding site" evidence="5">
    <location>
        <position position="131"/>
    </location>
    <ligand>
        <name>a divalent metal cation</name>
        <dbReference type="ChEBI" id="CHEBI:60240"/>
        <label>1</label>
    </ligand>
</feature>
<comment type="caution">
    <text evidence="6">The sequence shown here is derived from an EMBL/GenBank/DDBJ whole genome shotgun (WGS) entry which is preliminary data.</text>
</comment>
<feature type="binding site" evidence="5">
    <location>
        <position position="92"/>
    </location>
    <ligand>
        <name>a divalent metal cation</name>
        <dbReference type="ChEBI" id="CHEBI:60240"/>
        <label>1</label>
    </ligand>
</feature>
<dbReference type="PANTHER" id="PTHR13799:SF14">
    <property type="entry name" value="GTP CYCLOHYDROLASE 1 TYPE 2 HOMOLOG"/>
    <property type="match status" value="1"/>
</dbReference>
<gene>
    <name evidence="6" type="ORF">HMPREF9020_00638</name>
</gene>
<evidence type="ECO:0000313" key="7">
    <source>
        <dbReference type="Proteomes" id="UP000005777"/>
    </source>
</evidence>
<dbReference type="eggNOG" id="COG0327">
    <property type="taxonomic scope" value="Bacteria"/>
</dbReference>
<dbReference type="SUPFAM" id="SSF102705">
    <property type="entry name" value="NIF3 (NGG1p interacting factor 3)-like"/>
    <property type="match status" value="1"/>
</dbReference>
<dbReference type="PANTHER" id="PTHR13799">
    <property type="entry name" value="NGG1 INTERACTING FACTOR 3"/>
    <property type="match status" value="1"/>
</dbReference>